<keyword evidence="4" id="KW-1185">Reference proteome</keyword>
<feature type="domain" description="Ricin B lectin" evidence="2">
    <location>
        <begin position="40"/>
        <end position="185"/>
    </location>
</feature>
<evidence type="ECO:0000313" key="3">
    <source>
        <dbReference type="EMBL" id="MBB5959755.1"/>
    </source>
</evidence>
<accession>A0A841CUY0</accession>
<dbReference type="CDD" id="cd00161">
    <property type="entry name" value="beta-trefoil_Ricin-like"/>
    <property type="match status" value="1"/>
</dbReference>
<name>A0A841CUY0_9PSEU</name>
<evidence type="ECO:0000256" key="1">
    <source>
        <dbReference type="SAM" id="SignalP"/>
    </source>
</evidence>
<dbReference type="Pfam" id="PF00652">
    <property type="entry name" value="Ricin_B_lectin"/>
    <property type="match status" value="1"/>
</dbReference>
<dbReference type="Proteomes" id="UP000547510">
    <property type="component" value="Unassembled WGS sequence"/>
</dbReference>
<feature type="chain" id="PRO_5032987190" description="Ricin B lectin domain-containing protein" evidence="1">
    <location>
        <begin position="32"/>
        <end position="185"/>
    </location>
</feature>
<dbReference type="InterPro" id="IPR006311">
    <property type="entry name" value="TAT_signal"/>
</dbReference>
<reference evidence="3 4" key="1">
    <citation type="submission" date="2020-08" db="EMBL/GenBank/DDBJ databases">
        <title>Genomic Encyclopedia of Type Strains, Phase III (KMG-III): the genomes of soil and plant-associated and newly described type strains.</title>
        <authorList>
            <person name="Whitman W."/>
        </authorList>
    </citation>
    <scope>NUCLEOTIDE SEQUENCE [LARGE SCALE GENOMIC DNA]</scope>
    <source>
        <strain evidence="3 4">CECT 8640</strain>
    </source>
</reference>
<dbReference type="SUPFAM" id="SSF50370">
    <property type="entry name" value="Ricin B-like lectins"/>
    <property type="match status" value="1"/>
</dbReference>
<comment type="caution">
    <text evidence="3">The sequence shown here is derived from an EMBL/GenBank/DDBJ whole genome shotgun (WGS) entry which is preliminary data.</text>
</comment>
<dbReference type="PROSITE" id="PS51318">
    <property type="entry name" value="TAT"/>
    <property type="match status" value="1"/>
</dbReference>
<sequence length="185" mass="19778">MSTTTQARRLFQVAVAAVATALALSAVPAHAGSAPAPAVNADQLLLNVRTGLCADVPGFGAGTIDGPVNQWYCNPGPIDNQMWRLLPYPDGTYAIQNVKDGYCMDVPLFGAVPAATKISQYHCVLGPSDNQMFSLEWVGNGWLFHHAKDPNLCLDVDGLNGSGGPDARLTLWHCSRTDDHVWTFA</sequence>
<dbReference type="PROSITE" id="PS50231">
    <property type="entry name" value="RICIN_B_LECTIN"/>
    <property type="match status" value="1"/>
</dbReference>
<dbReference type="InterPro" id="IPR035992">
    <property type="entry name" value="Ricin_B-like_lectins"/>
</dbReference>
<organism evidence="3 4">
    <name type="scientific">Saccharothrix tamanrassetensis</name>
    <dbReference type="NCBI Taxonomy" id="1051531"/>
    <lineage>
        <taxon>Bacteria</taxon>
        <taxon>Bacillati</taxon>
        <taxon>Actinomycetota</taxon>
        <taxon>Actinomycetes</taxon>
        <taxon>Pseudonocardiales</taxon>
        <taxon>Pseudonocardiaceae</taxon>
        <taxon>Saccharothrix</taxon>
    </lineage>
</organism>
<dbReference type="AlphaFoldDB" id="A0A841CUY0"/>
<feature type="signal peptide" evidence="1">
    <location>
        <begin position="1"/>
        <end position="31"/>
    </location>
</feature>
<keyword evidence="1" id="KW-0732">Signal</keyword>
<evidence type="ECO:0000259" key="2">
    <source>
        <dbReference type="SMART" id="SM00458"/>
    </source>
</evidence>
<proteinExistence type="predicted"/>
<evidence type="ECO:0000313" key="4">
    <source>
        <dbReference type="Proteomes" id="UP000547510"/>
    </source>
</evidence>
<protein>
    <recommendedName>
        <fullName evidence="2">Ricin B lectin domain-containing protein</fullName>
    </recommendedName>
</protein>
<dbReference type="EMBL" id="JACHJN010000012">
    <property type="protein sequence ID" value="MBB5959755.1"/>
    <property type="molecule type" value="Genomic_DNA"/>
</dbReference>
<dbReference type="RefSeq" id="WP_184696945.1">
    <property type="nucleotide sequence ID" value="NZ_JACHJN010000012.1"/>
</dbReference>
<dbReference type="InterPro" id="IPR000772">
    <property type="entry name" value="Ricin_B_lectin"/>
</dbReference>
<dbReference type="SMART" id="SM00458">
    <property type="entry name" value="RICIN"/>
    <property type="match status" value="1"/>
</dbReference>
<dbReference type="Gene3D" id="2.80.10.50">
    <property type="match status" value="1"/>
</dbReference>
<gene>
    <name evidence="3" type="ORF">FHS29_006376</name>
</gene>